<protein>
    <submittedName>
        <fullName evidence="2">PBSX family phage terminase large subunit</fullName>
    </submittedName>
</protein>
<name>A0A5J5INN8_9BACT</name>
<comment type="caution">
    <text evidence="2">The sequence shown here is derived from an EMBL/GenBank/DDBJ whole genome shotgun (WGS) entry which is preliminary data.</text>
</comment>
<proteinExistence type="predicted"/>
<dbReference type="InterPro" id="IPR027417">
    <property type="entry name" value="P-loop_NTPase"/>
</dbReference>
<dbReference type="AlphaFoldDB" id="A0A5J5INN8"/>
<dbReference type="InterPro" id="IPR052380">
    <property type="entry name" value="Viral_DNA_packaging_terminase"/>
</dbReference>
<dbReference type="NCBIfam" id="TIGR01547">
    <property type="entry name" value="phage_term_2"/>
    <property type="match status" value="1"/>
</dbReference>
<feature type="domain" description="Phage terminase large subunit N-terminal" evidence="1">
    <location>
        <begin position="28"/>
        <end position="244"/>
    </location>
</feature>
<accession>A0A5J5INN8</accession>
<dbReference type="EMBL" id="VYQF01000001">
    <property type="protein sequence ID" value="KAA9041617.1"/>
    <property type="molecule type" value="Genomic_DNA"/>
</dbReference>
<gene>
    <name evidence="2" type="ORF">FW778_06240</name>
</gene>
<dbReference type="InterPro" id="IPR006437">
    <property type="entry name" value="Phage_terminase_lsu"/>
</dbReference>
<dbReference type="InterPro" id="IPR035412">
    <property type="entry name" value="Terminase_L_N"/>
</dbReference>
<dbReference type="RefSeq" id="WP_150413737.1">
    <property type="nucleotide sequence ID" value="NZ_VYQF01000001.1"/>
</dbReference>
<dbReference type="Gene3D" id="3.40.50.300">
    <property type="entry name" value="P-loop containing nucleotide triphosphate hydrolases"/>
    <property type="match status" value="1"/>
</dbReference>
<dbReference type="PANTHER" id="PTHR39184:SF1">
    <property type="entry name" value="PBSX PHAGE TERMINASE LARGE SUBUNIT"/>
    <property type="match status" value="1"/>
</dbReference>
<keyword evidence="3" id="KW-1185">Reference proteome</keyword>
<organism evidence="2 3">
    <name type="scientific">Ginsengibacter hankyongi</name>
    <dbReference type="NCBI Taxonomy" id="2607284"/>
    <lineage>
        <taxon>Bacteria</taxon>
        <taxon>Pseudomonadati</taxon>
        <taxon>Bacteroidota</taxon>
        <taxon>Chitinophagia</taxon>
        <taxon>Chitinophagales</taxon>
        <taxon>Chitinophagaceae</taxon>
        <taxon>Ginsengibacter</taxon>
    </lineage>
</organism>
<evidence type="ECO:0000259" key="1">
    <source>
        <dbReference type="Pfam" id="PF04466"/>
    </source>
</evidence>
<sequence>MRDYEILWPEWNELINERFVPLVDNTDRYLILWGGRGSSKSDFAAKKLIYRCLTEKYFRYILVRNEYISIKDSQFQTLKDIVFDLGLDPLFQFKVSPLEIVCINGNKFLARGCDDTTRLKSIKDPTGAWYEEDIISEKDFITITTSIRTSKANYLQEIFSINPEVEGDYTQNWFWKKFFEDKLETSFTDITRVEIDQNKTIEMRYTSHHSTHKDNRYIPDEFIAFLQELKKTNPYYYTIYCLGRWGNKITGGQFYKLFSIGKNVSETKYNPSLPLWLSFDFNVLPGVSCGIFQIESRKMKMIDEIQLPSPNNTTSNVCREVIRKYQNHSAGMLITGDPAGVHEDTRSEKGFNDYTIIQQELKQFLPSMRYGKLAPPVVMRGNFINTIFETGYEGIEIIIGNRCSKMINDLLYGLEASDGTKLKQKVKDADTGATFEKHHHFTDLLDYAVTSIFPGEFDKYRRGGRPMLITYGKNISNHNSAYK</sequence>
<evidence type="ECO:0000313" key="3">
    <source>
        <dbReference type="Proteomes" id="UP000326903"/>
    </source>
</evidence>
<reference evidence="2 3" key="1">
    <citation type="submission" date="2019-09" db="EMBL/GenBank/DDBJ databases">
        <title>Draft genome sequence of Ginsengibacter sp. BR5-29.</title>
        <authorList>
            <person name="Im W.-T."/>
        </authorList>
    </citation>
    <scope>NUCLEOTIDE SEQUENCE [LARGE SCALE GENOMIC DNA]</scope>
    <source>
        <strain evidence="2 3">BR5-29</strain>
    </source>
</reference>
<dbReference type="PANTHER" id="PTHR39184">
    <property type="match status" value="1"/>
</dbReference>
<dbReference type="Proteomes" id="UP000326903">
    <property type="component" value="Unassembled WGS sequence"/>
</dbReference>
<dbReference type="Pfam" id="PF04466">
    <property type="entry name" value="Terminase_3"/>
    <property type="match status" value="1"/>
</dbReference>
<evidence type="ECO:0000313" key="2">
    <source>
        <dbReference type="EMBL" id="KAA9041617.1"/>
    </source>
</evidence>